<dbReference type="Proteomes" id="UP000487268">
    <property type="component" value="Unassembled WGS sequence"/>
</dbReference>
<evidence type="ECO:0000313" key="2">
    <source>
        <dbReference type="Proteomes" id="UP000487268"/>
    </source>
</evidence>
<sequence length="218" mass="23374">MVIGAKPPAPGGRYGTMRAVDAEQVTMLREVLSATGWLERTEEFGRALRMSTRTPGGLMLVGTPAEEPWHLAAHLDDESRLARLPGLAPTLVRWSPPPGAPPHLAVGLERLEAARRGETLFVVAEREAPVPLLERVDDARRTGAVILSLDGGDRELRGLAHETLTVPPDDALVSFDGAQHLVSAAAGQRPVVPAARRRPGLRDRLARLLDAVSGPTLD</sequence>
<gene>
    <name evidence="1" type="ORF">ACRB68_06020</name>
</gene>
<comment type="caution">
    <text evidence="1">The sequence shown here is derived from an EMBL/GenBank/DDBJ whole genome shotgun (WGS) entry which is preliminary data.</text>
</comment>
<keyword evidence="2" id="KW-1185">Reference proteome</keyword>
<dbReference type="AlphaFoldDB" id="A0A7K0BN23"/>
<organism evidence="1 2">
    <name type="scientific">Actinomadura macrotermitis</name>
    <dbReference type="NCBI Taxonomy" id="2585200"/>
    <lineage>
        <taxon>Bacteria</taxon>
        <taxon>Bacillati</taxon>
        <taxon>Actinomycetota</taxon>
        <taxon>Actinomycetes</taxon>
        <taxon>Streptosporangiales</taxon>
        <taxon>Thermomonosporaceae</taxon>
        <taxon>Actinomadura</taxon>
    </lineage>
</organism>
<protein>
    <submittedName>
        <fullName evidence="1">Uncharacterized protein</fullName>
    </submittedName>
</protein>
<accession>A0A7K0BN23</accession>
<evidence type="ECO:0000313" key="1">
    <source>
        <dbReference type="EMBL" id="MQY02571.1"/>
    </source>
</evidence>
<proteinExistence type="predicted"/>
<name>A0A7K0BN23_9ACTN</name>
<reference evidence="1 2" key="1">
    <citation type="submission" date="2019-10" db="EMBL/GenBank/DDBJ databases">
        <title>Actinomadura rubteroloni sp. nov. and Actinomadura macrotermitis sp. nov., isolated from the gut of fungus growing-termite Macrotermes natalensis.</title>
        <authorList>
            <person name="Benndorf R."/>
            <person name="Martin K."/>
            <person name="Kuefner M."/>
            <person name="De Beer W."/>
            <person name="Kaster A.-K."/>
            <person name="Vollmers J."/>
            <person name="Poulsen M."/>
            <person name="Beemelmanns C."/>
        </authorList>
    </citation>
    <scope>NUCLEOTIDE SEQUENCE [LARGE SCALE GENOMIC DNA]</scope>
    <source>
        <strain evidence="1 2">RB68</strain>
    </source>
</reference>
<dbReference type="EMBL" id="WEGH01000001">
    <property type="protein sequence ID" value="MQY02571.1"/>
    <property type="molecule type" value="Genomic_DNA"/>
</dbReference>